<accession>A0A5N4BW74</accession>
<keyword evidence="2" id="KW-1185">Reference proteome</keyword>
<name>A0A5N4BW74_9FLAO</name>
<gene>
    <name evidence="1" type="ORF">F8D52_02320</name>
</gene>
<dbReference type="EMBL" id="VTPV01000001">
    <property type="protein sequence ID" value="KAB1232620.1"/>
    <property type="molecule type" value="Genomic_DNA"/>
</dbReference>
<protein>
    <recommendedName>
        <fullName evidence="3">Transmembrane protein</fullName>
    </recommendedName>
</protein>
<evidence type="ECO:0008006" key="3">
    <source>
        <dbReference type="Google" id="ProtNLM"/>
    </source>
</evidence>
<dbReference type="RefSeq" id="WP_152288847.1">
    <property type="nucleotide sequence ID" value="NZ_VTPV01000001.1"/>
</dbReference>
<proteinExistence type="predicted"/>
<dbReference type="Proteomes" id="UP000326384">
    <property type="component" value="Unassembled WGS sequence"/>
</dbReference>
<organism evidence="1 2">
    <name type="scientific">Chryseobacterium viscerum</name>
    <dbReference type="NCBI Taxonomy" id="1037377"/>
    <lineage>
        <taxon>Bacteria</taxon>
        <taxon>Pseudomonadati</taxon>
        <taxon>Bacteroidota</taxon>
        <taxon>Flavobacteriia</taxon>
        <taxon>Flavobacteriales</taxon>
        <taxon>Weeksellaceae</taxon>
        <taxon>Chryseobacterium group</taxon>
        <taxon>Chryseobacterium</taxon>
    </lineage>
</organism>
<sequence length="239" mass="28541">MKKTFIFISTLLSTAFYTQKCNDVHQSIDAYGQFNISFTEKLFDSFSETITEIINIEDNNQDNLKLFQNKFPEIYDGKCLKITTKKYTEYFFCDKDQRDQIPEDRYTTLGKFKLISIIDDFYFFKYSGFEISGYLMYNAKDSLFYSFVSEPIISQDKKFLYSYSTDFYGFSLNILTLDNYSELVYQLRGNFDIKDLKLTQFKNTDRYSIIINLIQKFITRDQDYNIIGTEYCDRKIRIN</sequence>
<comment type="caution">
    <text evidence="1">The sequence shown here is derived from an EMBL/GenBank/DDBJ whole genome shotgun (WGS) entry which is preliminary data.</text>
</comment>
<evidence type="ECO:0000313" key="1">
    <source>
        <dbReference type="EMBL" id="KAB1232620.1"/>
    </source>
</evidence>
<reference evidence="1 2" key="1">
    <citation type="journal article" date="2019" name="Stand. Genomic Sci.">
        <title>Draft Whole-Genome Sequence of a Novel Chryseobacterium viscerum Strain Isolated from Fresh Water at Dripping Springs, New Mexico.</title>
        <authorList>
            <person name="Kyndt J.A."/>
            <person name="Moore T.C."/>
        </authorList>
    </citation>
    <scope>NUCLEOTIDE SEQUENCE [LARGE SCALE GENOMIC DNA]</scope>
    <source>
        <strain evidence="1 2">DPS</strain>
    </source>
</reference>
<evidence type="ECO:0000313" key="2">
    <source>
        <dbReference type="Proteomes" id="UP000326384"/>
    </source>
</evidence>